<evidence type="ECO:0000256" key="1">
    <source>
        <dbReference type="SAM" id="MobiDB-lite"/>
    </source>
</evidence>
<keyword evidence="3" id="KW-1185">Reference proteome</keyword>
<feature type="compositionally biased region" description="Basic residues" evidence="1">
    <location>
        <begin position="88"/>
        <end position="104"/>
    </location>
</feature>
<gene>
    <name evidence="2" type="ORF">PECUL_23A015042</name>
</gene>
<feature type="non-terminal residue" evidence="2">
    <location>
        <position position="104"/>
    </location>
</feature>
<proteinExistence type="predicted"/>
<name>A0AAD1VQN0_PELCU</name>
<dbReference type="AlphaFoldDB" id="A0AAD1VQN0"/>
<dbReference type="Proteomes" id="UP001295444">
    <property type="component" value="Chromosome 01"/>
</dbReference>
<feature type="non-terminal residue" evidence="2">
    <location>
        <position position="1"/>
    </location>
</feature>
<dbReference type="EMBL" id="OW240912">
    <property type="protein sequence ID" value="CAH2223964.1"/>
    <property type="molecule type" value="Genomic_DNA"/>
</dbReference>
<evidence type="ECO:0000313" key="3">
    <source>
        <dbReference type="Proteomes" id="UP001295444"/>
    </source>
</evidence>
<sequence length="104" mass="11154">EFQALFDSTMQKALASAMGTMSSSLSHTIQQALSQPLGHAVLPAPLPALQPHTGRKAQTKFKHVSPEVTQVIPALTDVPMAVPDGAFPRKRAAGRAKSARKWKQ</sequence>
<evidence type="ECO:0000313" key="2">
    <source>
        <dbReference type="EMBL" id="CAH2223964.1"/>
    </source>
</evidence>
<protein>
    <submittedName>
        <fullName evidence="2">Uncharacterized protein</fullName>
    </submittedName>
</protein>
<organism evidence="2 3">
    <name type="scientific">Pelobates cultripes</name>
    <name type="common">Western spadefoot toad</name>
    <dbReference type="NCBI Taxonomy" id="61616"/>
    <lineage>
        <taxon>Eukaryota</taxon>
        <taxon>Metazoa</taxon>
        <taxon>Chordata</taxon>
        <taxon>Craniata</taxon>
        <taxon>Vertebrata</taxon>
        <taxon>Euteleostomi</taxon>
        <taxon>Amphibia</taxon>
        <taxon>Batrachia</taxon>
        <taxon>Anura</taxon>
        <taxon>Pelobatoidea</taxon>
        <taxon>Pelobatidae</taxon>
        <taxon>Pelobates</taxon>
    </lineage>
</organism>
<feature type="region of interest" description="Disordered" evidence="1">
    <location>
        <begin position="80"/>
        <end position="104"/>
    </location>
</feature>
<accession>A0AAD1VQN0</accession>
<reference evidence="2" key="1">
    <citation type="submission" date="2022-03" db="EMBL/GenBank/DDBJ databases">
        <authorList>
            <person name="Alioto T."/>
            <person name="Alioto T."/>
            <person name="Gomez Garrido J."/>
        </authorList>
    </citation>
    <scope>NUCLEOTIDE SEQUENCE</scope>
</reference>